<evidence type="ECO:0000313" key="10">
    <source>
        <dbReference type="Proteomes" id="UP001205531"/>
    </source>
</evidence>
<evidence type="ECO:0000256" key="5">
    <source>
        <dbReference type="SAM" id="MobiDB-lite"/>
    </source>
</evidence>
<protein>
    <recommendedName>
        <fullName evidence="11">BACON domain-containing protein</fullName>
    </recommendedName>
</protein>
<accession>A0AAW5IRG1</accession>
<dbReference type="Pfam" id="PF13004">
    <property type="entry name" value="BACON"/>
    <property type="match status" value="1"/>
</dbReference>
<dbReference type="Gene3D" id="2.60.40.10">
    <property type="entry name" value="Immunoglobulins"/>
    <property type="match status" value="1"/>
</dbReference>
<dbReference type="Proteomes" id="UP001205531">
    <property type="component" value="Unassembled WGS sequence"/>
</dbReference>
<feature type="domain" description="BACON" evidence="8">
    <location>
        <begin position="375"/>
        <end position="443"/>
    </location>
</feature>
<dbReference type="Pfam" id="PF06321">
    <property type="entry name" value="P_gingi_FimA"/>
    <property type="match status" value="1"/>
</dbReference>
<evidence type="ECO:0000313" key="9">
    <source>
        <dbReference type="EMBL" id="MCP9565351.1"/>
    </source>
</evidence>
<dbReference type="PROSITE" id="PS51257">
    <property type="entry name" value="PROKAR_LIPOPROTEIN"/>
    <property type="match status" value="1"/>
</dbReference>
<dbReference type="EMBL" id="JANDWZ010000032">
    <property type="protein sequence ID" value="MCP9565351.1"/>
    <property type="molecule type" value="Genomic_DNA"/>
</dbReference>
<keyword evidence="3 6" id="KW-0732">Signal</keyword>
<feature type="signal peptide" evidence="6">
    <location>
        <begin position="1"/>
        <end position="22"/>
    </location>
</feature>
<evidence type="ECO:0000256" key="6">
    <source>
        <dbReference type="SAM" id="SignalP"/>
    </source>
</evidence>
<comment type="caution">
    <text evidence="9">The sequence shown here is derived from an EMBL/GenBank/DDBJ whole genome shotgun (WGS) entry which is preliminary data.</text>
</comment>
<dbReference type="InterPro" id="IPR029141">
    <property type="entry name" value="FimA_N"/>
</dbReference>
<evidence type="ECO:0008006" key="11">
    <source>
        <dbReference type="Google" id="ProtNLM"/>
    </source>
</evidence>
<reference evidence="9" key="1">
    <citation type="submission" date="2022-07" db="EMBL/GenBank/DDBJ databases">
        <title>Prevotella copri.</title>
        <authorList>
            <person name="Yang C."/>
        </authorList>
    </citation>
    <scope>NUCLEOTIDE SEQUENCE</scope>
    <source>
        <strain evidence="9">HF2107</strain>
    </source>
</reference>
<dbReference type="InterPro" id="IPR013783">
    <property type="entry name" value="Ig-like_fold"/>
</dbReference>
<dbReference type="GO" id="GO:0009289">
    <property type="term" value="C:pilus"/>
    <property type="evidence" value="ECO:0007669"/>
    <property type="project" value="UniProtKB-SubCell"/>
</dbReference>
<feature type="region of interest" description="Disordered" evidence="5">
    <location>
        <begin position="382"/>
        <end position="403"/>
    </location>
</feature>
<feature type="chain" id="PRO_5043363842" description="BACON domain-containing protein" evidence="6">
    <location>
        <begin position="23"/>
        <end position="804"/>
    </location>
</feature>
<evidence type="ECO:0000259" key="7">
    <source>
        <dbReference type="Pfam" id="PF06321"/>
    </source>
</evidence>
<evidence type="ECO:0000256" key="1">
    <source>
        <dbReference type="ARBA" id="ARBA00004561"/>
    </source>
</evidence>
<evidence type="ECO:0000256" key="4">
    <source>
        <dbReference type="ARBA" id="ARBA00023263"/>
    </source>
</evidence>
<evidence type="ECO:0000256" key="2">
    <source>
        <dbReference type="ARBA" id="ARBA00006011"/>
    </source>
</evidence>
<keyword evidence="4" id="KW-0281">Fimbrium</keyword>
<comment type="similarity">
    <text evidence="2">Belongs to the bacteroidetes fimbrillin superfamily. FimA/Mfa1 family.</text>
</comment>
<dbReference type="AlphaFoldDB" id="A0AAW5IRG1"/>
<dbReference type="RefSeq" id="WP_254953437.1">
    <property type="nucleotide sequence ID" value="NZ_JANDWY010000028.1"/>
</dbReference>
<gene>
    <name evidence="9" type="ORF">NNC64_12470</name>
</gene>
<organism evidence="9 10">
    <name type="scientific">Segatella copri</name>
    <dbReference type="NCBI Taxonomy" id="165179"/>
    <lineage>
        <taxon>Bacteria</taxon>
        <taxon>Pseudomonadati</taxon>
        <taxon>Bacteroidota</taxon>
        <taxon>Bacteroidia</taxon>
        <taxon>Bacteroidales</taxon>
        <taxon>Prevotellaceae</taxon>
        <taxon>Segatella</taxon>
    </lineage>
</organism>
<proteinExistence type="inferred from homology"/>
<dbReference type="InterPro" id="IPR024361">
    <property type="entry name" value="BACON"/>
</dbReference>
<sequence>MMTRIKTLMIWIGLLLSLASCKDSLEAITLGGDELPTEGVTLSIQLPNFTPQEISTRAGDETTESINSLWLVCYDATGTFLKKQDCTSAYTAAAADIDGYRKIKTNLPKGTETVHLVANFPSLTDAQAANLDAMDDITPDLSKPICWGAKTLSDLMNNSKISLTRQCAKVTVKTSVSNFEITDLHVWHSASKGSIAPAGYKVSTKDDDLATSTELMDDSKCIIGGSAAVVAVNETSAGKADIIIKAKYKDTKGSYKEGFYKVALYYKKDDGKTAQYALVRNHNYIVNVISVNDAGYATEAEALKAEPENRLKVTVVDDNPEIVDMIACKDYELGVCGTQTVAATNGTDPIIVPITLFTNLKPENTTDNNLYKVEISKDEQSWITSWSPGSQSTTTSPNESAPSGTMFVLNLTLTANNKSEEPRDGTITITSGDLKRTITIHQEGYDFKRAKDRKVVMNYDGTIHDNYFAWLDEMHGVKPSENKVEDQEQTRNQGLHFSVGDNKIYYLIPKKPGDNVEKKSANISYSDETYNGNNYYKVTLNNSTNNFDLWIDEEGFVIKNTEDADHPFTIKYPIYHAGVFGEIKNLGDEQLGETKTGWYYYGVVKILVDEPSEDGKTTTSNKTYYMLDRNLGASNSDFYSPGSANIANDKGSIGGYFKISNRKSSNDYINKYVIGNFRVPKGNELEAIANKIEVKPLSTSTGELYNCLRIPTVSSQKDYIYIPISGYYESNSFKDEYHANLWSQSLLSGYQGFSSSSNEYGFWYLYLDIYNKIKTITNTRFVQGYDGSSTGRYKAMPIRLIYVP</sequence>
<evidence type="ECO:0000256" key="3">
    <source>
        <dbReference type="ARBA" id="ARBA00022729"/>
    </source>
</evidence>
<name>A0AAW5IRG1_9BACT</name>
<evidence type="ECO:0000259" key="8">
    <source>
        <dbReference type="Pfam" id="PF13004"/>
    </source>
</evidence>
<comment type="subcellular location">
    <subcellularLocation>
        <location evidence="1">Fimbrium</location>
    </subcellularLocation>
</comment>
<feature type="domain" description="Major fimbrial subunit protein N-terminal" evidence="7">
    <location>
        <begin position="42"/>
        <end position="144"/>
    </location>
</feature>